<gene>
    <name evidence="2" type="ORF">SAMN06296241_1869</name>
</gene>
<dbReference type="InterPro" id="IPR000182">
    <property type="entry name" value="GNAT_dom"/>
</dbReference>
<dbReference type="SUPFAM" id="SSF55729">
    <property type="entry name" value="Acyl-CoA N-acyltransferases (Nat)"/>
    <property type="match status" value="1"/>
</dbReference>
<evidence type="ECO:0000259" key="1">
    <source>
        <dbReference type="PROSITE" id="PS51186"/>
    </source>
</evidence>
<accession>A0A285X4R3</accession>
<dbReference type="GO" id="GO:0016747">
    <property type="term" value="F:acyltransferase activity, transferring groups other than amino-acyl groups"/>
    <property type="evidence" value="ECO:0007669"/>
    <property type="project" value="InterPro"/>
</dbReference>
<keyword evidence="2" id="KW-0808">Transferase</keyword>
<feature type="domain" description="N-acetyltransferase" evidence="1">
    <location>
        <begin position="1"/>
        <end position="154"/>
    </location>
</feature>
<dbReference type="EMBL" id="OCMF01000002">
    <property type="protein sequence ID" value="SOC80321.1"/>
    <property type="molecule type" value="Genomic_DNA"/>
</dbReference>
<name>A0A285X4R3_9FLAO</name>
<dbReference type="Proteomes" id="UP000219193">
    <property type="component" value="Unassembled WGS sequence"/>
</dbReference>
<keyword evidence="3" id="KW-1185">Reference proteome</keyword>
<dbReference type="Gene3D" id="3.40.630.30">
    <property type="match status" value="1"/>
</dbReference>
<dbReference type="InterPro" id="IPR016181">
    <property type="entry name" value="Acyl_CoA_acyltransferase"/>
</dbReference>
<evidence type="ECO:0000313" key="3">
    <source>
        <dbReference type="Proteomes" id="UP000219193"/>
    </source>
</evidence>
<dbReference type="OrthoDB" id="5570877at2"/>
<protein>
    <submittedName>
        <fullName evidence="2">Acetyltransferase (GNAT) domain-containing protein</fullName>
    </submittedName>
</protein>
<dbReference type="CDD" id="cd04301">
    <property type="entry name" value="NAT_SF"/>
    <property type="match status" value="1"/>
</dbReference>
<organism evidence="2 3">
    <name type="scientific">Salinimicrobium sediminis</name>
    <dbReference type="NCBI Taxonomy" id="1343891"/>
    <lineage>
        <taxon>Bacteria</taxon>
        <taxon>Pseudomonadati</taxon>
        <taxon>Bacteroidota</taxon>
        <taxon>Flavobacteriia</taxon>
        <taxon>Flavobacteriales</taxon>
        <taxon>Flavobacteriaceae</taxon>
        <taxon>Salinimicrobium</taxon>
    </lineage>
</organism>
<dbReference type="PROSITE" id="PS51186">
    <property type="entry name" value="GNAT"/>
    <property type="match status" value="1"/>
</dbReference>
<evidence type="ECO:0000313" key="2">
    <source>
        <dbReference type="EMBL" id="SOC80321.1"/>
    </source>
</evidence>
<dbReference type="RefSeq" id="WP_097056102.1">
    <property type="nucleotide sequence ID" value="NZ_OCMF01000002.1"/>
</dbReference>
<dbReference type="Pfam" id="PF13527">
    <property type="entry name" value="Acetyltransf_9"/>
    <property type="match status" value="1"/>
</dbReference>
<sequence>MEIREATEIDIPKIVLVLKASLGEDQLKLSEEVWKFKHTNNPLGKSIVLVAVKNEKIVGVRALMRWQWQQGSKRFSALRAVDTATHPEHQGKGIFKKLTLKAVDVAKSSNDNFIFNTPNEQSRPGYLKMGWEQVGNIYVGIKPSLSFLKPQKIDQVYNVEKKISQFQLEGLCQTWNKKLESKPGLFTPKSADMLKWRYEDNPLQSYEVVSDIGFYLAAYVKNRGWLKELRIADFLYDENIVKKKNLQEIIDKVVTKFSCHLISFSPNLIQLSGIKGNLGPILTLNVLNLKKEEKEDFLKVYNWNNSLGDLELF</sequence>
<dbReference type="AlphaFoldDB" id="A0A285X4R3"/>
<proteinExistence type="predicted"/>
<reference evidence="3" key="1">
    <citation type="submission" date="2017-09" db="EMBL/GenBank/DDBJ databases">
        <authorList>
            <person name="Varghese N."/>
            <person name="Submissions S."/>
        </authorList>
    </citation>
    <scope>NUCLEOTIDE SEQUENCE [LARGE SCALE GENOMIC DNA]</scope>
    <source>
        <strain evidence="3">CGMCC 1.12641</strain>
    </source>
</reference>